<dbReference type="Proteomes" id="UP000746471">
    <property type="component" value="Unassembled WGS sequence"/>
</dbReference>
<evidence type="ECO:0000256" key="2">
    <source>
        <dbReference type="ARBA" id="ARBA00022679"/>
    </source>
</evidence>
<feature type="domain" description="Acetyl-CoA hydrolase/transferase N-terminal" evidence="4">
    <location>
        <begin position="7"/>
        <end position="182"/>
    </location>
</feature>
<dbReference type="Pfam" id="PF13336">
    <property type="entry name" value="AcetylCoA_hyd_C"/>
    <property type="match status" value="1"/>
</dbReference>
<keyword evidence="2 3" id="KW-0808">Transferase</keyword>
<dbReference type="InterPro" id="IPR023990">
    <property type="entry name" value="Butryl-CoA_acetate_CoA_Tfrase"/>
</dbReference>
<dbReference type="PANTHER" id="PTHR21432">
    <property type="entry name" value="ACETYL-COA HYDROLASE-RELATED"/>
    <property type="match status" value="1"/>
</dbReference>
<evidence type="ECO:0000256" key="3">
    <source>
        <dbReference type="HAMAP-Rule" id="MF_03228"/>
    </source>
</evidence>
<evidence type="ECO:0000259" key="5">
    <source>
        <dbReference type="Pfam" id="PF13336"/>
    </source>
</evidence>
<comment type="catalytic activity">
    <reaction evidence="3">
        <text>butanoate + acetyl-CoA = butanoyl-CoA + acetate</text>
        <dbReference type="Rhea" id="RHEA:30071"/>
        <dbReference type="ChEBI" id="CHEBI:17968"/>
        <dbReference type="ChEBI" id="CHEBI:30089"/>
        <dbReference type="ChEBI" id="CHEBI:57288"/>
        <dbReference type="ChEBI" id="CHEBI:57371"/>
    </reaction>
</comment>
<sequence length="447" mass="49292">MHITRLYNDKKKTADEAVKMVKSGDWVDYGFAMNMPQCLDAALAKRCDTLYGVNIRGALAIFPLEIIECENAQNAFTYNSWHFSAYERRCHDQGKCYYIPMLYRNLPSYYRNGLTVDVAMISVSAMDSHGYFNFSLTNSATSAILETAKIIILEVNPALPIVNTGAEGFIHISEVDAIVENGDGKLAMLASGTPTETDLMIANQILPEITDGATIQLGIGTMPNTVGKLIAQSDLKHLGMHTEMLVDAYLDMFQSGKLTNKAKNIHRGIGLWTFCLGSEALYQWVEHNPSVASYPVNYTNDPDIMKQIERLTTINNCVEVDIYGQVCSESAGTRQISGTGGQLDFVTGGYLSRGGKSFVCFSATYRTKSGELKSRIVPTLSPGGIVTDPRTQIQNLVTEFGTASLAGKSTWERAEAIIAIAHPDLRESLIKDAENMKIWRRTQKIAF</sequence>
<dbReference type="Gene3D" id="3.40.1080.10">
    <property type="entry name" value="Glutaconate Coenzyme A-transferase"/>
    <property type="match status" value="1"/>
</dbReference>
<comment type="subcellular location">
    <subcellularLocation>
        <location evidence="3">Cytoplasm</location>
    </subcellularLocation>
</comment>
<protein>
    <recommendedName>
        <fullName evidence="3">Probable butyrate:acetyl-CoA coenzyme A-transferase</fullName>
        <shortName evidence="3">Butyrate CoA-transferase</shortName>
        <ecNumber evidence="3">2.8.3.-</ecNumber>
    </recommendedName>
</protein>
<keyword evidence="3" id="KW-0276">Fatty acid metabolism</keyword>
<comment type="function">
    <text evidence="3">Coenzyme A-transferase that converts butyrate to butyryl-CoA.</text>
</comment>
<organism evidence="6 7">
    <name type="scientific">Fusibacter paucivorans</name>
    <dbReference type="NCBI Taxonomy" id="76009"/>
    <lineage>
        <taxon>Bacteria</taxon>
        <taxon>Bacillati</taxon>
        <taxon>Bacillota</taxon>
        <taxon>Clostridia</taxon>
        <taxon>Eubacteriales</taxon>
        <taxon>Eubacteriales Family XII. Incertae Sedis</taxon>
        <taxon>Fusibacter</taxon>
    </lineage>
</organism>
<feature type="binding site" evidence="3">
    <location>
        <begin position="218"/>
        <end position="222"/>
    </location>
    <ligand>
        <name>CoA</name>
        <dbReference type="ChEBI" id="CHEBI:57287"/>
    </ligand>
</feature>
<dbReference type="SUPFAM" id="SSF100950">
    <property type="entry name" value="NagB/RpiA/CoA transferase-like"/>
    <property type="match status" value="2"/>
</dbReference>
<dbReference type="Gene3D" id="3.40.1080.20">
    <property type="entry name" value="Acetyl-CoA hydrolase/transferase C-terminal domain"/>
    <property type="match status" value="1"/>
</dbReference>
<keyword evidence="3" id="KW-0963">Cytoplasm</keyword>
<dbReference type="HAMAP" id="MF_03228">
    <property type="entry name" value="But_CoA_trans"/>
    <property type="match status" value="1"/>
</dbReference>
<comment type="caution">
    <text evidence="6">The sequence shown here is derived from an EMBL/GenBank/DDBJ whole genome shotgun (WGS) entry which is preliminary data.</text>
</comment>
<evidence type="ECO:0000313" key="6">
    <source>
        <dbReference type="EMBL" id="MBS7528337.1"/>
    </source>
</evidence>
<name>A0ABS5PTY6_9FIRM</name>
<comment type="pathway">
    <text evidence="3">Lipid metabolism; butanoate metabolism.</text>
</comment>
<dbReference type="InterPro" id="IPR026888">
    <property type="entry name" value="AcetylCoA_hyd_C"/>
</dbReference>
<proteinExistence type="inferred from homology"/>
<gene>
    <name evidence="6" type="ORF">KHM83_16730</name>
</gene>
<accession>A0ABS5PTY6</accession>
<dbReference type="Pfam" id="PF02550">
    <property type="entry name" value="AcetylCoA_hydro"/>
    <property type="match status" value="1"/>
</dbReference>
<dbReference type="EMBL" id="JAHBCL010000037">
    <property type="protein sequence ID" value="MBS7528337.1"/>
    <property type="molecule type" value="Genomic_DNA"/>
</dbReference>
<comment type="similarity">
    <text evidence="1 3">Belongs to the acetyl-CoA hydrolase/transferase family.</text>
</comment>
<evidence type="ECO:0000313" key="7">
    <source>
        <dbReference type="Proteomes" id="UP000746471"/>
    </source>
</evidence>
<keyword evidence="3" id="KW-0443">Lipid metabolism</keyword>
<feature type="active site" description="5-glutamyl coenzyme A thioester intermediate" evidence="3">
    <location>
        <position position="243"/>
    </location>
</feature>
<evidence type="ECO:0000256" key="1">
    <source>
        <dbReference type="ARBA" id="ARBA00009632"/>
    </source>
</evidence>
<feature type="domain" description="Acetyl-CoA hydrolase/transferase C-terminal" evidence="5">
    <location>
        <begin position="277"/>
        <end position="433"/>
    </location>
</feature>
<dbReference type="InterPro" id="IPR037171">
    <property type="entry name" value="NagB/RpiA_transferase-like"/>
</dbReference>
<reference evidence="6 7" key="1">
    <citation type="submission" date="2021-05" db="EMBL/GenBank/DDBJ databases">
        <title>Fusibacter ferrireducens sp. nov., an anaerobic, sulfur- and Fe-reducing bacterium isolated from the mangrove sediment.</title>
        <authorList>
            <person name="Qiu D."/>
        </authorList>
    </citation>
    <scope>NUCLEOTIDE SEQUENCE [LARGE SCALE GENOMIC DNA]</scope>
    <source>
        <strain evidence="6 7">DSM 12116</strain>
    </source>
</reference>
<dbReference type="InterPro" id="IPR046433">
    <property type="entry name" value="ActCoA_hydro"/>
</dbReference>
<dbReference type="EC" id="2.8.3.-" evidence="3"/>
<dbReference type="InterPro" id="IPR038460">
    <property type="entry name" value="AcetylCoA_hyd_C_sf"/>
</dbReference>
<feature type="binding site" evidence="3">
    <location>
        <position position="341"/>
    </location>
    <ligand>
        <name>CoA</name>
        <dbReference type="ChEBI" id="CHEBI:57287"/>
    </ligand>
</feature>
<keyword evidence="7" id="KW-1185">Reference proteome</keyword>
<dbReference type="InterPro" id="IPR003702">
    <property type="entry name" value="ActCoA_hydro_N"/>
</dbReference>
<evidence type="ECO:0000259" key="4">
    <source>
        <dbReference type="Pfam" id="PF02550"/>
    </source>
</evidence>
<feature type="binding site" evidence="3">
    <location>
        <position position="318"/>
    </location>
    <ligand>
        <name>CoA</name>
        <dbReference type="ChEBI" id="CHEBI:57287"/>
    </ligand>
</feature>
<dbReference type="RefSeq" id="WP_213238196.1">
    <property type="nucleotide sequence ID" value="NZ_JAHBCL010000037.1"/>
</dbReference>
<dbReference type="PANTHER" id="PTHR21432:SF20">
    <property type="entry name" value="ACETYL-COA HYDROLASE"/>
    <property type="match status" value="1"/>
</dbReference>
<dbReference type="Gene3D" id="3.30.750.70">
    <property type="entry name" value="4-hydroxybutyrate coenzyme like domains"/>
    <property type="match status" value="1"/>
</dbReference>